<dbReference type="Pfam" id="PF03099">
    <property type="entry name" value="BPL_LplA_LipB"/>
    <property type="match status" value="1"/>
</dbReference>
<name>A0A2V1IWS9_9BACT</name>
<dbReference type="GO" id="GO:0005737">
    <property type="term" value="C:cytoplasm"/>
    <property type="evidence" value="ECO:0007669"/>
    <property type="project" value="TreeGrafter"/>
</dbReference>
<dbReference type="Proteomes" id="UP000244925">
    <property type="component" value="Unassembled WGS sequence"/>
</dbReference>
<evidence type="ECO:0000313" key="4">
    <source>
        <dbReference type="EMBL" id="PWB09426.1"/>
    </source>
</evidence>
<evidence type="ECO:0000259" key="3">
    <source>
        <dbReference type="PROSITE" id="PS51733"/>
    </source>
</evidence>
<sequence>MHESYRHAKSAQSAGPSAGDSTHQALLTIMDEAGSTNSVMTETDRREALPHGYAIMARRQTAGRGQRGNSWESEAGQNVTLSVMLRPEGVEAREQFMVSEAVAIATAGVVAELTGVQAEVKWPNDIYVGQQKIAGILIECGLEGGRISRAIAGIGLNVNQSVWRSDAPNPVSMRQLTGEEYDTAATARLLVERVARLTAMLPAGADEIERSYAARLWRREGRHLWEDAASGEVFRAGIARVERTGRLILDNGREYWFKEVKQVIPELP</sequence>
<feature type="domain" description="BPL/LPL catalytic" evidence="3">
    <location>
        <begin position="12"/>
        <end position="202"/>
    </location>
</feature>
<dbReference type="PANTHER" id="PTHR12835">
    <property type="entry name" value="BIOTIN PROTEIN LIGASE"/>
    <property type="match status" value="1"/>
</dbReference>
<dbReference type="RefSeq" id="WP_107035047.1">
    <property type="nucleotide sequence ID" value="NZ_CAONGC010000009.1"/>
</dbReference>
<protein>
    <submittedName>
        <fullName evidence="4">Biotin--[acetyl-CoA-carboxylase] ligase</fullName>
    </submittedName>
</protein>
<evidence type="ECO:0000256" key="2">
    <source>
        <dbReference type="SAM" id="MobiDB-lite"/>
    </source>
</evidence>
<dbReference type="AlphaFoldDB" id="A0A2V1IWS9"/>
<dbReference type="SUPFAM" id="SSF55681">
    <property type="entry name" value="Class II aaRS and biotin synthetases"/>
    <property type="match status" value="1"/>
</dbReference>
<proteinExistence type="predicted"/>
<dbReference type="Gene3D" id="3.30.930.10">
    <property type="entry name" value="Bira Bifunctional Protein, Domain 2"/>
    <property type="match status" value="1"/>
</dbReference>
<dbReference type="PROSITE" id="PS51733">
    <property type="entry name" value="BPL_LPL_CATALYTIC"/>
    <property type="match status" value="1"/>
</dbReference>
<dbReference type="GeneID" id="93425262"/>
<dbReference type="InterPro" id="IPR004143">
    <property type="entry name" value="BPL_LPL_catalytic"/>
</dbReference>
<keyword evidence="1 4" id="KW-0436">Ligase</keyword>
<evidence type="ECO:0000256" key="1">
    <source>
        <dbReference type="ARBA" id="ARBA00022598"/>
    </source>
</evidence>
<dbReference type="NCBIfam" id="TIGR00121">
    <property type="entry name" value="birA_ligase"/>
    <property type="match status" value="1"/>
</dbReference>
<dbReference type="GO" id="GO:0004077">
    <property type="term" value="F:biotin--[biotin carboxyl-carrier protein] ligase activity"/>
    <property type="evidence" value="ECO:0007669"/>
    <property type="project" value="InterPro"/>
</dbReference>
<keyword evidence="5" id="KW-1185">Reference proteome</keyword>
<dbReference type="PANTHER" id="PTHR12835:SF5">
    <property type="entry name" value="BIOTIN--PROTEIN LIGASE"/>
    <property type="match status" value="1"/>
</dbReference>
<accession>A0A2V1IWS9</accession>
<dbReference type="InterPro" id="IPR045864">
    <property type="entry name" value="aa-tRNA-synth_II/BPL/LPL"/>
</dbReference>
<reference evidence="5" key="1">
    <citation type="submission" date="2018-02" db="EMBL/GenBank/DDBJ databases">
        <authorList>
            <person name="Clavel T."/>
            <person name="Strowig T."/>
        </authorList>
    </citation>
    <scope>NUCLEOTIDE SEQUENCE [LARGE SCALE GENOMIC DNA]</scope>
    <source>
        <strain evidence="5">DSM 100764</strain>
    </source>
</reference>
<comment type="caution">
    <text evidence="4">The sequence shown here is derived from an EMBL/GenBank/DDBJ whole genome shotgun (WGS) entry which is preliminary data.</text>
</comment>
<dbReference type="InterPro" id="IPR004408">
    <property type="entry name" value="Biotin_CoA_COase_ligase"/>
</dbReference>
<dbReference type="EMBL" id="PUBV01000002">
    <property type="protein sequence ID" value="PWB09426.1"/>
    <property type="molecule type" value="Genomic_DNA"/>
</dbReference>
<gene>
    <name evidence="4" type="ORF">C5O25_01975</name>
</gene>
<feature type="region of interest" description="Disordered" evidence="2">
    <location>
        <begin position="1"/>
        <end position="21"/>
    </location>
</feature>
<feature type="compositionally biased region" description="Polar residues" evidence="2">
    <location>
        <begin position="10"/>
        <end position="21"/>
    </location>
</feature>
<organism evidence="4 5">
    <name type="scientific">Paramuribaculum intestinale</name>
    <dbReference type="NCBI Taxonomy" id="2094151"/>
    <lineage>
        <taxon>Bacteria</taxon>
        <taxon>Pseudomonadati</taxon>
        <taxon>Bacteroidota</taxon>
        <taxon>Bacteroidia</taxon>
        <taxon>Bacteroidales</taxon>
        <taxon>Muribaculaceae</taxon>
        <taxon>Paramuribaculum</taxon>
    </lineage>
</organism>
<evidence type="ECO:0000313" key="5">
    <source>
        <dbReference type="Proteomes" id="UP000244925"/>
    </source>
</evidence>
<dbReference type="CDD" id="cd16442">
    <property type="entry name" value="BPL"/>
    <property type="match status" value="1"/>
</dbReference>